<organism evidence="1 2">
    <name type="scientific">Haematococcus lacustris</name>
    <name type="common">Green alga</name>
    <name type="synonym">Haematococcus pluvialis</name>
    <dbReference type="NCBI Taxonomy" id="44745"/>
    <lineage>
        <taxon>Eukaryota</taxon>
        <taxon>Viridiplantae</taxon>
        <taxon>Chlorophyta</taxon>
        <taxon>core chlorophytes</taxon>
        <taxon>Chlorophyceae</taxon>
        <taxon>CS clade</taxon>
        <taxon>Chlamydomonadales</taxon>
        <taxon>Haematococcaceae</taxon>
        <taxon>Haematococcus</taxon>
    </lineage>
</organism>
<dbReference type="EMBL" id="BLLF01000257">
    <property type="protein sequence ID" value="GFH09727.1"/>
    <property type="molecule type" value="Genomic_DNA"/>
</dbReference>
<sequence length="120" mass="12945">MHLSALAPPGIGQWAEYPGFAGIERGVYGGGDQHRIFAAVAAAGLQMYLDLAQLLLQIDSATVGTLDEQAVHDTLSDVWLRAEEQFILRVPKTSDISHAAVLQGTMAQLTQLARNRSCEL</sequence>
<name>A0A699YHR8_HAELA</name>
<evidence type="ECO:0000313" key="2">
    <source>
        <dbReference type="Proteomes" id="UP000485058"/>
    </source>
</evidence>
<dbReference type="AlphaFoldDB" id="A0A699YHR8"/>
<keyword evidence="2" id="KW-1185">Reference proteome</keyword>
<protein>
    <submittedName>
        <fullName evidence="1">Uncharacterized protein</fullName>
    </submittedName>
</protein>
<comment type="caution">
    <text evidence="1">The sequence shown here is derived from an EMBL/GenBank/DDBJ whole genome shotgun (WGS) entry which is preliminary data.</text>
</comment>
<proteinExistence type="predicted"/>
<evidence type="ECO:0000313" key="1">
    <source>
        <dbReference type="EMBL" id="GFH09727.1"/>
    </source>
</evidence>
<reference evidence="1 2" key="1">
    <citation type="submission" date="2020-02" db="EMBL/GenBank/DDBJ databases">
        <title>Draft genome sequence of Haematococcus lacustris strain NIES-144.</title>
        <authorList>
            <person name="Morimoto D."/>
            <person name="Nakagawa S."/>
            <person name="Yoshida T."/>
            <person name="Sawayama S."/>
        </authorList>
    </citation>
    <scope>NUCLEOTIDE SEQUENCE [LARGE SCALE GENOMIC DNA]</scope>
    <source>
        <strain evidence="1 2">NIES-144</strain>
    </source>
</reference>
<gene>
    <name evidence="1" type="ORF">HaLaN_04922</name>
</gene>
<dbReference type="Proteomes" id="UP000485058">
    <property type="component" value="Unassembled WGS sequence"/>
</dbReference>
<accession>A0A699YHR8</accession>